<proteinExistence type="predicted"/>
<dbReference type="RefSeq" id="WP_174398631.1">
    <property type="nucleotide sequence ID" value="NZ_VBSB01000009.1"/>
</dbReference>
<protein>
    <submittedName>
        <fullName evidence="1">Alpha/beta hydrolase</fullName>
    </submittedName>
</protein>
<dbReference type="SUPFAM" id="SSF53474">
    <property type="entry name" value="alpha/beta-Hydrolases"/>
    <property type="match status" value="1"/>
</dbReference>
<sequence>MIEAPPTHHGSQRPVAAIDGTTVWVTLSGPVGGRTIIMLEDSDRNSTAQDGVRERLQVAMFRTVSVPVHDGLSAKSIIGVLDQLRITGGLLVGDGAGAELAWDLAAGHRGRFTGLVAIDCGHPGVPNADGVIREKDCPAVEVDTTILVGGRSAHAVARASRRHVHGDFRLVDVAGPRNSRHFTAQLATEIVMRALSR</sequence>
<gene>
    <name evidence="1" type="ORF">FEG63_14740</name>
</gene>
<name>A0ABX2JSY2_9MYCO</name>
<dbReference type="EMBL" id="VBSB01000009">
    <property type="protein sequence ID" value="NTY60804.1"/>
    <property type="molecule type" value="Genomic_DNA"/>
</dbReference>
<reference evidence="1 2" key="1">
    <citation type="submission" date="2019-05" db="EMBL/GenBank/DDBJ databases">
        <title>Mycolicibacterium sphagni ENV482 genome assembly.</title>
        <authorList>
            <person name="Chen W."/>
            <person name="Faulkner N.W."/>
            <person name="Hyman M.R."/>
        </authorList>
    </citation>
    <scope>NUCLEOTIDE SEQUENCE [LARGE SCALE GENOMIC DNA]</scope>
    <source>
        <strain evidence="1 2">ENV482</strain>
    </source>
</reference>
<accession>A0ABX2JSY2</accession>
<dbReference type="GO" id="GO:0016787">
    <property type="term" value="F:hydrolase activity"/>
    <property type="evidence" value="ECO:0007669"/>
    <property type="project" value="UniProtKB-KW"/>
</dbReference>
<dbReference type="Proteomes" id="UP000708347">
    <property type="component" value="Unassembled WGS sequence"/>
</dbReference>
<dbReference type="InterPro" id="IPR029058">
    <property type="entry name" value="AB_hydrolase_fold"/>
</dbReference>
<organism evidence="1 2">
    <name type="scientific">Mycolicibacterium sphagni</name>
    <dbReference type="NCBI Taxonomy" id="1786"/>
    <lineage>
        <taxon>Bacteria</taxon>
        <taxon>Bacillati</taxon>
        <taxon>Actinomycetota</taxon>
        <taxon>Actinomycetes</taxon>
        <taxon>Mycobacteriales</taxon>
        <taxon>Mycobacteriaceae</taxon>
        <taxon>Mycolicibacterium</taxon>
    </lineage>
</organism>
<comment type="caution">
    <text evidence="1">The sequence shown here is derived from an EMBL/GenBank/DDBJ whole genome shotgun (WGS) entry which is preliminary data.</text>
</comment>
<keyword evidence="2" id="KW-1185">Reference proteome</keyword>
<evidence type="ECO:0000313" key="1">
    <source>
        <dbReference type="EMBL" id="NTY60804.1"/>
    </source>
</evidence>
<keyword evidence="1" id="KW-0378">Hydrolase</keyword>
<dbReference type="Gene3D" id="3.40.50.1820">
    <property type="entry name" value="alpha/beta hydrolase"/>
    <property type="match status" value="1"/>
</dbReference>
<evidence type="ECO:0000313" key="2">
    <source>
        <dbReference type="Proteomes" id="UP000708347"/>
    </source>
</evidence>